<dbReference type="RefSeq" id="WP_077361931.1">
    <property type="nucleotide sequence ID" value="NZ_MQMF01000002.1"/>
</dbReference>
<comment type="caution">
    <text evidence="1">The sequence shown here is derived from an EMBL/GenBank/DDBJ whole genome shotgun (WGS) entry which is preliminary data.</text>
</comment>
<organism evidence="1 2">
    <name type="scientific">Fictibacillus arsenicus</name>
    <dbReference type="NCBI Taxonomy" id="255247"/>
    <lineage>
        <taxon>Bacteria</taxon>
        <taxon>Bacillati</taxon>
        <taxon>Bacillota</taxon>
        <taxon>Bacilli</taxon>
        <taxon>Bacillales</taxon>
        <taxon>Fictibacillaceae</taxon>
        <taxon>Fictibacillus</taxon>
    </lineage>
</organism>
<evidence type="ECO:0000313" key="1">
    <source>
        <dbReference type="EMBL" id="OOE12270.1"/>
    </source>
</evidence>
<sequence>MMMWLFLFLAACAGVAVFFLIPGFKAIKESMTTVQQMKSTGDSITARMNDVKTQQQLLQEKKDYLRYDLYQKKNSFLAVKEGFAEVKDTIHKIKN</sequence>
<name>A0A1V3G792_9BACL</name>
<accession>A0A1V3G792</accession>
<dbReference type="EMBL" id="MQMF01000002">
    <property type="protein sequence ID" value="OOE12270.1"/>
    <property type="molecule type" value="Genomic_DNA"/>
</dbReference>
<dbReference type="AlphaFoldDB" id="A0A1V3G792"/>
<dbReference type="OrthoDB" id="2968619at2"/>
<protein>
    <submittedName>
        <fullName evidence="1">Uncharacterized protein</fullName>
    </submittedName>
</protein>
<reference evidence="1 2" key="1">
    <citation type="submission" date="2016-11" db="EMBL/GenBank/DDBJ databases">
        <authorList>
            <person name="Jaros S."/>
            <person name="Januszkiewicz K."/>
            <person name="Wedrychowicz H."/>
        </authorList>
    </citation>
    <scope>NUCLEOTIDE SEQUENCE [LARGE SCALE GENOMIC DNA]</scope>
    <source>
        <strain evidence="1 2">Con a/3</strain>
    </source>
</reference>
<gene>
    <name evidence="1" type="ORF">UN64_09150</name>
</gene>
<proteinExistence type="predicted"/>
<evidence type="ECO:0000313" key="2">
    <source>
        <dbReference type="Proteomes" id="UP000188597"/>
    </source>
</evidence>
<dbReference type="Proteomes" id="UP000188597">
    <property type="component" value="Unassembled WGS sequence"/>
</dbReference>